<protein>
    <submittedName>
        <fullName evidence="1">Uncharacterized protein</fullName>
    </submittedName>
</protein>
<keyword evidence="2" id="KW-1185">Reference proteome</keyword>
<dbReference type="EMBL" id="BSTX01000008">
    <property type="protein sequence ID" value="GLZ81951.1"/>
    <property type="molecule type" value="Genomic_DNA"/>
</dbReference>
<comment type="caution">
    <text evidence="1">The sequence shown here is derived from an EMBL/GenBank/DDBJ whole genome shotgun (WGS) entry which is preliminary data.</text>
</comment>
<sequence length="107" mass="11023">MLPSALIDHVWVLDGVTRGGTIEEMDQVGVRGVGYARLIGDAYADGRVPGLPPVIASLVGAVGLPRCGTFTAAATASGGRVRIQDFTAARRSALSAMLVGRGGWRTS</sequence>
<organism evidence="1 2">
    <name type="scientific">Actinorhabdospora filicis</name>
    <dbReference type="NCBI Taxonomy" id="1785913"/>
    <lineage>
        <taxon>Bacteria</taxon>
        <taxon>Bacillati</taxon>
        <taxon>Actinomycetota</taxon>
        <taxon>Actinomycetes</taxon>
        <taxon>Micromonosporales</taxon>
        <taxon>Micromonosporaceae</taxon>
        <taxon>Actinorhabdospora</taxon>
    </lineage>
</organism>
<gene>
    <name evidence="1" type="ORF">Afil01_67580</name>
</gene>
<evidence type="ECO:0000313" key="2">
    <source>
        <dbReference type="Proteomes" id="UP001165079"/>
    </source>
</evidence>
<name>A0A9W6WDU2_9ACTN</name>
<dbReference type="AlphaFoldDB" id="A0A9W6WDU2"/>
<accession>A0A9W6WDU2</accession>
<dbReference type="Proteomes" id="UP001165079">
    <property type="component" value="Unassembled WGS sequence"/>
</dbReference>
<proteinExistence type="predicted"/>
<evidence type="ECO:0000313" key="1">
    <source>
        <dbReference type="EMBL" id="GLZ81951.1"/>
    </source>
</evidence>
<reference evidence="1" key="1">
    <citation type="submission" date="2023-03" db="EMBL/GenBank/DDBJ databases">
        <title>Actinorhabdospora filicis NBRC 111898.</title>
        <authorList>
            <person name="Ichikawa N."/>
            <person name="Sato H."/>
            <person name="Tonouchi N."/>
        </authorList>
    </citation>
    <scope>NUCLEOTIDE SEQUENCE</scope>
    <source>
        <strain evidence="1">NBRC 111898</strain>
    </source>
</reference>